<organism evidence="13 14">
    <name type="scientific">Atta colombica</name>
    <dbReference type="NCBI Taxonomy" id="520822"/>
    <lineage>
        <taxon>Eukaryota</taxon>
        <taxon>Metazoa</taxon>
        <taxon>Ecdysozoa</taxon>
        <taxon>Arthropoda</taxon>
        <taxon>Hexapoda</taxon>
        <taxon>Insecta</taxon>
        <taxon>Pterygota</taxon>
        <taxon>Neoptera</taxon>
        <taxon>Endopterygota</taxon>
        <taxon>Hymenoptera</taxon>
        <taxon>Apocrita</taxon>
        <taxon>Aculeata</taxon>
        <taxon>Formicoidea</taxon>
        <taxon>Formicidae</taxon>
        <taxon>Myrmicinae</taxon>
        <taxon>Atta</taxon>
    </lineage>
</organism>
<dbReference type="Gene3D" id="3.30.450.20">
    <property type="entry name" value="PAS domain"/>
    <property type="match status" value="2"/>
</dbReference>
<dbReference type="FunFam" id="3.30.450.20:FF:000015">
    <property type="entry name" value="Hypoxia-inducible factor 1-alpha isoform 1"/>
    <property type="match status" value="1"/>
</dbReference>
<dbReference type="InterPro" id="IPR035965">
    <property type="entry name" value="PAS-like_dom_sf"/>
</dbReference>
<feature type="domain" description="BHLH" evidence="12">
    <location>
        <begin position="398"/>
        <end position="451"/>
    </location>
</feature>
<keyword evidence="3" id="KW-0832">Ubl conjugation</keyword>
<evidence type="ECO:0000256" key="7">
    <source>
        <dbReference type="ARBA" id="ARBA00023163"/>
    </source>
</evidence>
<dbReference type="GO" id="GO:0045944">
    <property type="term" value="P:positive regulation of transcription by RNA polymerase II"/>
    <property type="evidence" value="ECO:0007669"/>
    <property type="project" value="UniProtKB-ARBA"/>
</dbReference>
<dbReference type="SMART" id="SM00353">
    <property type="entry name" value="HLH"/>
    <property type="match status" value="1"/>
</dbReference>
<evidence type="ECO:0000256" key="5">
    <source>
        <dbReference type="ARBA" id="ARBA00023125"/>
    </source>
</evidence>
<dbReference type="PROSITE" id="PS50112">
    <property type="entry name" value="PAS"/>
    <property type="match status" value="2"/>
</dbReference>
<feature type="compositionally biased region" description="Basic and acidic residues" evidence="10">
    <location>
        <begin position="1"/>
        <end position="23"/>
    </location>
</feature>
<dbReference type="EMBL" id="KQ976725">
    <property type="protein sequence ID" value="KYM76547.1"/>
    <property type="molecule type" value="Genomic_DNA"/>
</dbReference>
<reference evidence="13 14" key="1">
    <citation type="submission" date="2015-09" db="EMBL/GenBank/DDBJ databases">
        <title>Atta colombica WGS genome.</title>
        <authorList>
            <person name="Nygaard S."/>
            <person name="Hu H."/>
            <person name="Boomsma J."/>
            <person name="Zhang G."/>
        </authorList>
    </citation>
    <scope>NUCLEOTIDE SEQUENCE [LARGE SCALE GENOMIC DNA]</scope>
    <source>
        <strain evidence="13">Treedump-2</strain>
        <tissue evidence="13">Whole body</tissue>
    </source>
</reference>
<gene>
    <name evidence="13" type="ORF">ALC53_12990</name>
</gene>
<dbReference type="InterPro" id="IPR001067">
    <property type="entry name" value="Nuc_translocat"/>
</dbReference>
<dbReference type="Gene3D" id="4.10.280.10">
    <property type="entry name" value="Helix-loop-helix DNA-binding domain"/>
    <property type="match status" value="1"/>
</dbReference>
<dbReference type="InterPro" id="IPR013767">
    <property type="entry name" value="PAS_fold"/>
</dbReference>
<dbReference type="GO" id="GO:0000977">
    <property type="term" value="F:RNA polymerase II transcription regulatory region sequence-specific DNA binding"/>
    <property type="evidence" value="ECO:0007669"/>
    <property type="project" value="TreeGrafter"/>
</dbReference>
<dbReference type="PANTHER" id="PTHR23043:SF17">
    <property type="entry name" value="PROTEIN SIMILAR"/>
    <property type="match status" value="1"/>
</dbReference>
<proteinExistence type="predicted"/>
<dbReference type="CDD" id="cd00130">
    <property type="entry name" value="PAS"/>
    <property type="match status" value="2"/>
</dbReference>
<dbReference type="Pfam" id="PF00989">
    <property type="entry name" value="PAS"/>
    <property type="match status" value="1"/>
</dbReference>
<keyword evidence="9" id="KW-0379">Hydroxylation</keyword>
<comment type="subcellular location">
    <subcellularLocation>
        <location evidence="1">Nucleus</location>
    </subcellularLocation>
</comment>
<protein>
    <submittedName>
        <fullName evidence="13">Hypoxia-inducible factor 1-alpha</fullName>
    </submittedName>
</protein>
<feature type="domain" description="PAS" evidence="11">
    <location>
        <begin position="636"/>
        <end position="687"/>
    </location>
</feature>
<keyword evidence="5" id="KW-0238">DNA-binding</keyword>
<dbReference type="Pfam" id="PF08447">
    <property type="entry name" value="PAS_3"/>
    <property type="match status" value="1"/>
</dbReference>
<keyword evidence="8" id="KW-0539">Nucleus</keyword>
<evidence type="ECO:0000256" key="3">
    <source>
        <dbReference type="ARBA" id="ARBA00022843"/>
    </source>
</evidence>
<feature type="domain" description="PAS" evidence="11">
    <location>
        <begin position="466"/>
        <end position="537"/>
    </location>
</feature>
<dbReference type="PRINTS" id="PR00785">
    <property type="entry name" value="NCTRNSLOCATR"/>
</dbReference>
<evidence type="ECO:0000259" key="11">
    <source>
        <dbReference type="PROSITE" id="PS50112"/>
    </source>
</evidence>
<evidence type="ECO:0000256" key="6">
    <source>
        <dbReference type="ARBA" id="ARBA00023159"/>
    </source>
</evidence>
<dbReference type="InterPro" id="IPR013655">
    <property type="entry name" value="PAS_fold_3"/>
</dbReference>
<keyword evidence="6" id="KW-0010">Activator</keyword>
<feature type="region of interest" description="Disordered" evidence="10">
    <location>
        <begin position="581"/>
        <end position="604"/>
    </location>
</feature>
<dbReference type="SMART" id="SM00091">
    <property type="entry name" value="PAS"/>
    <property type="match status" value="2"/>
</dbReference>
<dbReference type="InterPro" id="IPR036638">
    <property type="entry name" value="HLH_DNA-bd_sf"/>
</dbReference>
<evidence type="ECO:0000256" key="1">
    <source>
        <dbReference type="ARBA" id="ARBA00004123"/>
    </source>
</evidence>
<dbReference type="SUPFAM" id="SSF47459">
    <property type="entry name" value="HLH, helix-loop-helix DNA-binding domain"/>
    <property type="match status" value="1"/>
</dbReference>
<dbReference type="InterPro" id="IPR011598">
    <property type="entry name" value="bHLH_dom"/>
</dbReference>
<dbReference type="GO" id="GO:0005737">
    <property type="term" value="C:cytoplasm"/>
    <property type="evidence" value="ECO:0007669"/>
    <property type="project" value="InterPro"/>
</dbReference>
<dbReference type="GO" id="GO:0005667">
    <property type="term" value="C:transcription regulator complex"/>
    <property type="evidence" value="ECO:0007669"/>
    <property type="project" value="InterPro"/>
</dbReference>
<keyword evidence="2" id="KW-0677">Repeat</keyword>
<evidence type="ECO:0000259" key="12">
    <source>
        <dbReference type="PROSITE" id="PS50888"/>
    </source>
</evidence>
<evidence type="ECO:0000256" key="2">
    <source>
        <dbReference type="ARBA" id="ARBA00022737"/>
    </source>
</evidence>
<dbReference type="GO" id="GO:0005634">
    <property type="term" value="C:nucleus"/>
    <property type="evidence" value="ECO:0007669"/>
    <property type="project" value="UniProtKB-SubCell"/>
</dbReference>
<dbReference type="NCBIfam" id="TIGR00229">
    <property type="entry name" value="sensory_box"/>
    <property type="match status" value="1"/>
</dbReference>
<accession>A0A195AWW6</accession>
<dbReference type="InterPro" id="IPR000014">
    <property type="entry name" value="PAS"/>
</dbReference>
<dbReference type="Proteomes" id="UP000078540">
    <property type="component" value="Unassembled WGS sequence"/>
</dbReference>
<dbReference type="GO" id="GO:0046983">
    <property type="term" value="F:protein dimerization activity"/>
    <property type="evidence" value="ECO:0007669"/>
    <property type="project" value="InterPro"/>
</dbReference>
<feature type="region of interest" description="Disordered" evidence="10">
    <location>
        <begin position="1"/>
        <end position="35"/>
    </location>
</feature>
<dbReference type="STRING" id="520822.A0A195AWW6"/>
<sequence>MNARLHEVATERKREDGETREEGGNIILGDGHQQRGRCSDFPDDWIDKVSDYTGVNAHHMARENEIDFPSRKLLKPPLPPSSYGPAIAFNNVLPDTIVVPSPSITSHVGDNARSRACDIETTSCSTMRFPYAPGATCNVACSNAPATCNVAPASADCDDPETTWFRNEDHLAEPQSGVCTANTTSKICQLGPIDVEDLAMYFDSPTDGCKPPSLGNRAIYSKKSRYGQVVRMDQSQEHHRDLNFRDLPSCNLTPNNLQTCDMGPSTLGYCDMGNDLRLRNSGYDGPPFCDPRLSDSRFCGMRLSEEQPRESGRHNLGRGDPGLGNWFCNDCPELFNFCSEERWLQCPASDRCPLYDTSYAYDVPVLPPCMYENGYNDNWHYDNAEDEQLLENYLSNEKRKERSRDAARCRRSRETDIFTELAAALPVAPEQAALLDKASVMRLAIAYLKVRAVVDSIPVTLTKSESSAKMDELFPKALNGFMLVLSSDGNMVYLSENVRDYLGVSQMDMMGQSVYEYSHPCDHDELRECLSSKSADNNEKRTCNFFLRLKCTLTSKGRKVNLKSASYKVIHCTGRLTNIRDSNSNSMEVDNEERRKEDEDVGQDTGTSLVLVGSPIPHPSNIEIPLGRHTFLSKHNLSMKFTYADEKLAEYLGWSSEELMGRSVFEFYHALDNLALDKCFKCLFSKGQCETVAYRFLGKRGGYAWVITQATLIHCSKQQKPISVVCVNYILRSIIKVHPIECSPRPNVRSPSSSHKAAHKAVEVEKLTLARRGI</sequence>
<keyword evidence="14" id="KW-1185">Reference proteome</keyword>
<dbReference type="PANTHER" id="PTHR23043">
    <property type="entry name" value="HYPOXIA-INDUCIBLE FACTOR 1 ALPHA"/>
    <property type="match status" value="1"/>
</dbReference>
<evidence type="ECO:0000256" key="4">
    <source>
        <dbReference type="ARBA" id="ARBA00023015"/>
    </source>
</evidence>
<evidence type="ECO:0000256" key="8">
    <source>
        <dbReference type="ARBA" id="ARBA00023242"/>
    </source>
</evidence>
<name>A0A195AWW6_9HYME</name>
<dbReference type="PROSITE" id="PS50888">
    <property type="entry name" value="BHLH"/>
    <property type="match status" value="1"/>
</dbReference>
<evidence type="ECO:0000256" key="9">
    <source>
        <dbReference type="ARBA" id="ARBA00023278"/>
    </source>
</evidence>
<evidence type="ECO:0000313" key="13">
    <source>
        <dbReference type="EMBL" id="KYM76547.1"/>
    </source>
</evidence>
<keyword evidence="7" id="KW-0804">Transcription</keyword>
<dbReference type="GO" id="GO:0000981">
    <property type="term" value="F:DNA-binding transcription factor activity, RNA polymerase II-specific"/>
    <property type="evidence" value="ECO:0007669"/>
    <property type="project" value="TreeGrafter"/>
</dbReference>
<dbReference type="AlphaFoldDB" id="A0A195AWW6"/>
<evidence type="ECO:0000313" key="14">
    <source>
        <dbReference type="Proteomes" id="UP000078540"/>
    </source>
</evidence>
<evidence type="ECO:0000256" key="10">
    <source>
        <dbReference type="SAM" id="MobiDB-lite"/>
    </source>
</evidence>
<dbReference type="Pfam" id="PF23171">
    <property type="entry name" value="bHLH_HIF1A"/>
    <property type="match status" value="1"/>
</dbReference>
<dbReference type="GO" id="GO:0071456">
    <property type="term" value="P:cellular response to hypoxia"/>
    <property type="evidence" value="ECO:0007669"/>
    <property type="project" value="TreeGrafter"/>
</dbReference>
<dbReference type="SUPFAM" id="SSF55785">
    <property type="entry name" value="PYP-like sensor domain (PAS domain)"/>
    <property type="match status" value="2"/>
</dbReference>
<keyword evidence="4" id="KW-0805">Transcription regulation</keyword>